<feature type="region of interest" description="Disordered" evidence="1">
    <location>
        <begin position="200"/>
        <end position="225"/>
    </location>
</feature>
<accession>A0A1X0P1W9</accession>
<dbReference type="OrthoDB" id="10549264at2759"/>
<dbReference type="AlphaFoldDB" id="A0A1X0P1W9"/>
<dbReference type="EMBL" id="NBCO01000007">
    <property type="protein sequence ID" value="ORC90934.1"/>
    <property type="molecule type" value="Genomic_DNA"/>
</dbReference>
<gene>
    <name evidence="2" type="ORF">TM35_000073580</name>
</gene>
<name>A0A1X0P1W9_9TRYP</name>
<protein>
    <submittedName>
        <fullName evidence="2">Uncharacterized protein</fullName>
    </submittedName>
</protein>
<organism evidence="2 3">
    <name type="scientific">Trypanosoma theileri</name>
    <dbReference type="NCBI Taxonomy" id="67003"/>
    <lineage>
        <taxon>Eukaryota</taxon>
        <taxon>Discoba</taxon>
        <taxon>Euglenozoa</taxon>
        <taxon>Kinetoplastea</taxon>
        <taxon>Metakinetoplastina</taxon>
        <taxon>Trypanosomatida</taxon>
        <taxon>Trypanosomatidae</taxon>
        <taxon>Trypanosoma</taxon>
    </lineage>
</organism>
<dbReference type="VEuPathDB" id="TriTrypDB:TM35_000073580"/>
<reference evidence="2 3" key="1">
    <citation type="submission" date="2017-03" db="EMBL/GenBank/DDBJ databases">
        <title>An alternative strategy for trypanosome survival in the mammalian bloodstream revealed through genome and transcriptome analysis of the ubiquitous bovine parasite Trypanosoma (Megatrypanum) theileri.</title>
        <authorList>
            <person name="Kelly S."/>
            <person name="Ivens A."/>
            <person name="Mott A."/>
            <person name="O'Neill E."/>
            <person name="Emms D."/>
            <person name="Macleod O."/>
            <person name="Voorheis P."/>
            <person name="Matthews J."/>
            <person name="Matthews K."/>
            <person name="Carrington M."/>
        </authorList>
    </citation>
    <scope>NUCLEOTIDE SEQUENCE [LARGE SCALE GENOMIC DNA]</scope>
    <source>
        <strain evidence="2">Edinburgh</strain>
    </source>
</reference>
<keyword evidence="3" id="KW-1185">Reference proteome</keyword>
<sequence length="225" mass="24841">MSRRRSTKFTIFLMLDNGNSNSLLFQSTHIIERAKRLGNLYASVIEENLNSLPPQELARRILKCEAERKISVLQQCPVESTCEVNDNSPLCVYCDEPESKYCKETGRPHMCVRTQTDNDNAGGDDDDDECTGREDLLPLTHEEECCAVKKIDAANSSSSCTSNHCVELTVDPVVVSSGSSSPPSRSVSQGVTVMQETASLTEMKEEETTREKSADIVEVDLITSP</sequence>
<feature type="compositionally biased region" description="Basic and acidic residues" evidence="1">
    <location>
        <begin position="202"/>
        <end position="215"/>
    </location>
</feature>
<dbReference type="GeneID" id="39983584"/>
<evidence type="ECO:0000256" key="1">
    <source>
        <dbReference type="SAM" id="MobiDB-lite"/>
    </source>
</evidence>
<dbReference type="RefSeq" id="XP_028885000.1">
    <property type="nucleotide sequence ID" value="XM_029023804.1"/>
</dbReference>
<proteinExistence type="predicted"/>
<evidence type="ECO:0000313" key="3">
    <source>
        <dbReference type="Proteomes" id="UP000192257"/>
    </source>
</evidence>
<evidence type="ECO:0000313" key="2">
    <source>
        <dbReference type="EMBL" id="ORC90934.1"/>
    </source>
</evidence>
<dbReference type="Proteomes" id="UP000192257">
    <property type="component" value="Unassembled WGS sequence"/>
</dbReference>
<comment type="caution">
    <text evidence="2">The sequence shown here is derived from an EMBL/GenBank/DDBJ whole genome shotgun (WGS) entry which is preliminary data.</text>
</comment>